<name>A0A2H3BKT3_9AGAR</name>
<dbReference type="CDD" id="cd09917">
    <property type="entry name" value="F-box_SF"/>
    <property type="match status" value="1"/>
</dbReference>
<evidence type="ECO:0000259" key="1">
    <source>
        <dbReference type="Pfam" id="PF00646"/>
    </source>
</evidence>
<dbReference type="InterPro" id="IPR001810">
    <property type="entry name" value="F-box_dom"/>
</dbReference>
<dbReference type="Proteomes" id="UP000218334">
    <property type="component" value="Unassembled WGS sequence"/>
</dbReference>
<keyword evidence="3" id="KW-1185">Reference proteome</keyword>
<protein>
    <recommendedName>
        <fullName evidence="1">F-box domain-containing protein</fullName>
    </recommendedName>
</protein>
<dbReference type="STRING" id="1076256.A0A2H3BKT3"/>
<evidence type="ECO:0000313" key="2">
    <source>
        <dbReference type="EMBL" id="PBK66668.1"/>
    </source>
</evidence>
<organism evidence="2 3">
    <name type="scientific">Armillaria solidipes</name>
    <dbReference type="NCBI Taxonomy" id="1076256"/>
    <lineage>
        <taxon>Eukaryota</taxon>
        <taxon>Fungi</taxon>
        <taxon>Dikarya</taxon>
        <taxon>Basidiomycota</taxon>
        <taxon>Agaricomycotina</taxon>
        <taxon>Agaricomycetes</taxon>
        <taxon>Agaricomycetidae</taxon>
        <taxon>Agaricales</taxon>
        <taxon>Marasmiineae</taxon>
        <taxon>Physalacriaceae</taxon>
        <taxon>Armillaria</taxon>
    </lineage>
</organism>
<dbReference type="AlphaFoldDB" id="A0A2H3BKT3"/>
<dbReference type="InterPro" id="IPR036047">
    <property type="entry name" value="F-box-like_dom_sf"/>
</dbReference>
<evidence type="ECO:0000313" key="3">
    <source>
        <dbReference type="Proteomes" id="UP000218334"/>
    </source>
</evidence>
<sequence>MNNKISRKLQKTGCVELMDLSLDLWLEIFRLIFPADLLQLARTNKGFRNIIMKRSSIPIWCVAQSNLSGLPAPFPDMSEPAWANLLFFKSCEASYMFVTNLLSLQLP</sequence>
<proteinExistence type="predicted"/>
<feature type="domain" description="F-box" evidence="1">
    <location>
        <begin position="17"/>
        <end position="54"/>
    </location>
</feature>
<accession>A0A2H3BKT3</accession>
<dbReference type="SUPFAM" id="SSF81383">
    <property type="entry name" value="F-box domain"/>
    <property type="match status" value="1"/>
</dbReference>
<dbReference type="EMBL" id="KZ293439">
    <property type="protein sequence ID" value="PBK66668.1"/>
    <property type="molecule type" value="Genomic_DNA"/>
</dbReference>
<gene>
    <name evidence="2" type="ORF">ARMSODRAFT_339790</name>
</gene>
<reference evidence="3" key="1">
    <citation type="journal article" date="2017" name="Nat. Ecol. Evol.">
        <title>Genome expansion and lineage-specific genetic innovations in the forest pathogenic fungi Armillaria.</title>
        <authorList>
            <person name="Sipos G."/>
            <person name="Prasanna A.N."/>
            <person name="Walter M.C."/>
            <person name="O'Connor E."/>
            <person name="Balint B."/>
            <person name="Krizsan K."/>
            <person name="Kiss B."/>
            <person name="Hess J."/>
            <person name="Varga T."/>
            <person name="Slot J."/>
            <person name="Riley R."/>
            <person name="Boka B."/>
            <person name="Rigling D."/>
            <person name="Barry K."/>
            <person name="Lee J."/>
            <person name="Mihaltcheva S."/>
            <person name="LaButti K."/>
            <person name="Lipzen A."/>
            <person name="Waldron R."/>
            <person name="Moloney N.M."/>
            <person name="Sperisen C."/>
            <person name="Kredics L."/>
            <person name="Vagvoelgyi C."/>
            <person name="Patrignani A."/>
            <person name="Fitzpatrick D."/>
            <person name="Nagy I."/>
            <person name="Doyle S."/>
            <person name="Anderson J.B."/>
            <person name="Grigoriev I.V."/>
            <person name="Gueldener U."/>
            <person name="Muensterkoetter M."/>
            <person name="Nagy L.G."/>
        </authorList>
    </citation>
    <scope>NUCLEOTIDE SEQUENCE [LARGE SCALE GENOMIC DNA]</scope>
    <source>
        <strain evidence="3">28-4</strain>
    </source>
</reference>
<dbReference type="Pfam" id="PF00646">
    <property type="entry name" value="F-box"/>
    <property type="match status" value="1"/>
</dbReference>